<comment type="caution">
    <text evidence="8">The sequence shown here is derived from an EMBL/GenBank/DDBJ whole genome shotgun (WGS) entry which is preliminary data.</text>
</comment>
<dbReference type="GO" id="GO:0020037">
    <property type="term" value="F:heme binding"/>
    <property type="evidence" value="ECO:0007669"/>
    <property type="project" value="InterPro"/>
</dbReference>
<keyword evidence="5 7" id="KW-0408">Iron</keyword>
<dbReference type="InterPro" id="IPR036396">
    <property type="entry name" value="Cyt_P450_sf"/>
</dbReference>
<protein>
    <submittedName>
        <fullName evidence="8">Cytochrome P450</fullName>
    </submittedName>
</protein>
<gene>
    <name evidence="8" type="ORF">DP939_36280</name>
</gene>
<dbReference type="EMBL" id="QMEY01000024">
    <property type="protein sequence ID" value="RBQ15302.1"/>
    <property type="molecule type" value="Genomic_DNA"/>
</dbReference>
<keyword evidence="9" id="KW-1185">Reference proteome</keyword>
<evidence type="ECO:0000256" key="6">
    <source>
        <dbReference type="ARBA" id="ARBA00023033"/>
    </source>
</evidence>
<dbReference type="SUPFAM" id="SSF48264">
    <property type="entry name" value="Cytochrome P450"/>
    <property type="match status" value="1"/>
</dbReference>
<dbReference type="Gene3D" id="1.10.630.10">
    <property type="entry name" value="Cytochrome P450"/>
    <property type="match status" value="1"/>
</dbReference>
<keyword evidence="3 7" id="KW-0479">Metal-binding</keyword>
<dbReference type="AlphaFoldDB" id="A0A366LQ39"/>
<evidence type="ECO:0000313" key="9">
    <source>
        <dbReference type="Proteomes" id="UP000253303"/>
    </source>
</evidence>
<keyword evidence="6 7" id="KW-0503">Monooxygenase</keyword>
<dbReference type="Proteomes" id="UP000253303">
    <property type="component" value="Unassembled WGS sequence"/>
</dbReference>
<dbReference type="InterPro" id="IPR017972">
    <property type="entry name" value="Cyt_P450_CS"/>
</dbReference>
<dbReference type="InterPro" id="IPR002397">
    <property type="entry name" value="Cyt_P450_B"/>
</dbReference>
<dbReference type="Pfam" id="PF00067">
    <property type="entry name" value="p450"/>
    <property type="match status" value="1"/>
</dbReference>
<dbReference type="FunFam" id="1.10.630.10:FF:000018">
    <property type="entry name" value="Cytochrome P450 monooxygenase"/>
    <property type="match status" value="1"/>
</dbReference>
<dbReference type="GO" id="GO:0016705">
    <property type="term" value="F:oxidoreductase activity, acting on paired donors, with incorporation or reduction of molecular oxygen"/>
    <property type="evidence" value="ECO:0007669"/>
    <property type="project" value="InterPro"/>
</dbReference>
<dbReference type="GO" id="GO:0004497">
    <property type="term" value="F:monooxygenase activity"/>
    <property type="evidence" value="ECO:0007669"/>
    <property type="project" value="UniProtKB-KW"/>
</dbReference>
<reference evidence="8 9" key="1">
    <citation type="submission" date="2018-06" db="EMBL/GenBank/DDBJ databases">
        <title>Sphaerisporangium craniellae sp. nov., isolated from a marine sponge in the South China Sea.</title>
        <authorList>
            <person name="Li L."/>
        </authorList>
    </citation>
    <scope>NUCLEOTIDE SEQUENCE [LARGE SCALE GENOMIC DNA]</scope>
    <source>
        <strain evidence="8 9">LHW63015</strain>
    </source>
</reference>
<evidence type="ECO:0000256" key="2">
    <source>
        <dbReference type="ARBA" id="ARBA00022617"/>
    </source>
</evidence>
<dbReference type="PANTHER" id="PTHR46696">
    <property type="entry name" value="P450, PUTATIVE (EUROFUNG)-RELATED"/>
    <property type="match status" value="1"/>
</dbReference>
<evidence type="ECO:0000256" key="3">
    <source>
        <dbReference type="ARBA" id="ARBA00022723"/>
    </source>
</evidence>
<dbReference type="PROSITE" id="PS00086">
    <property type="entry name" value="CYTOCHROME_P450"/>
    <property type="match status" value="1"/>
</dbReference>
<evidence type="ECO:0000256" key="1">
    <source>
        <dbReference type="ARBA" id="ARBA00010617"/>
    </source>
</evidence>
<evidence type="ECO:0000256" key="7">
    <source>
        <dbReference type="RuleBase" id="RU000461"/>
    </source>
</evidence>
<accession>A0A366LQ39</accession>
<dbReference type="PANTHER" id="PTHR46696:SF1">
    <property type="entry name" value="CYTOCHROME P450 YJIB-RELATED"/>
    <property type="match status" value="1"/>
</dbReference>
<dbReference type="InterPro" id="IPR001128">
    <property type="entry name" value="Cyt_P450"/>
</dbReference>
<keyword evidence="2 7" id="KW-0349">Heme</keyword>
<evidence type="ECO:0000256" key="5">
    <source>
        <dbReference type="ARBA" id="ARBA00023004"/>
    </source>
</evidence>
<sequence>MFAPTGWPQEHLADPYPVYRRYREQDSVQRGEGGTWYVFGYDEAYEVLTSPAFGRGPGGPVSDRSPALRRLVQNWLVFMDPPRHTELRDLLQATFSPKVVRALRPCVTAIAAELLAPLQEKPLIDLVRDFAAPFPLLVISELLGVPSERRDWFRERAVWLQGASTSRAGRTGRTGADLAERAARELAAYFSEQARLRARAPREDLLSLLVAAARKGTALSEDEIVGTCVHLLTAGHETTTHLLTKGTLALLRRPGVLRRLRSDPALLPTAVEELVRFDSPVQMVSRWARQDQLLGGKRIRAGEKVVPVLGAANRDPARFPAPDLLRLDRPPARHTGFGLGIHYCLGASLARAEAEIGLAALFAAFPGMTLPSEPPVFDDDLIFHGPTRFPLVTTISHPTTKERPYA</sequence>
<evidence type="ECO:0000313" key="8">
    <source>
        <dbReference type="EMBL" id="RBQ15302.1"/>
    </source>
</evidence>
<evidence type="ECO:0000256" key="4">
    <source>
        <dbReference type="ARBA" id="ARBA00023002"/>
    </source>
</evidence>
<keyword evidence="4 7" id="KW-0560">Oxidoreductase</keyword>
<dbReference type="PRINTS" id="PR00359">
    <property type="entry name" value="BP450"/>
</dbReference>
<dbReference type="CDD" id="cd20625">
    <property type="entry name" value="CYP164-like"/>
    <property type="match status" value="1"/>
</dbReference>
<comment type="similarity">
    <text evidence="1 7">Belongs to the cytochrome P450 family.</text>
</comment>
<dbReference type="OrthoDB" id="9801155at2"/>
<dbReference type="RefSeq" id="WP_113985352.1">
    <property type="nucleotide sequence ID" value="NZ_QMEY01000024.1"/>
</dbReference>
<organism evidence="8 9">
    <name type="scientific">Spongiactinospora rosea</name>
    <dbReference type="NCBI Taxonomy" id="2248750"/>
    <lineage>
        <taxon>Bacteria</taxon>
        <taxon>Bacillati</taxon>
        <taxon>Actinomycetota</taxon>
        <taxon>Actinomycetes</taxon>
        <taxon>Streptosporangiales</taxon>
        <taxon>Streptosporangiaceae</taxon>
        <taxon>Spongiactinospora</taxon>
    </lineage>
</organism>
<dbReference type="GO" id="GO:0005506">
    <property type="term" value="F:iron ion binding"/>
    <property type="evidence" value="ECO:0007669"/>
    <property type="project" value="InterPro"/>
</dbReference>
<proteinExistence type="inferred from homology"/>
<name>A0A366LQ39_9ACTN</name>